<dbReference type="PROSITE" id="PS00409">
    <property type="entry name" value="PROKAR_NTER_METHYL"/>
    <property type="match status" value="1"/>
</dbReference>
<proteinExistence type="predicted"/>
<evidence type="ECO:0000256" key="1">
    <source>
        <dbReference type="SAM" id="Phobius"/>
    </source>
</evidence>
<accession>A0A1V2DW58</accession>
<evidence type="ECO:0000313" key="2">
    <source>
        <dbReference type="EMBL" id="ONF44729.1"/>
    </source>
</evidence>
<dbReference type="EMBL" id="MSCW01000003">
    <property type="protein sequence ID" value="ONF44729.1"/>
    <property type="molecule type" value="Genomic_DNA"/>
</dbReference>
<sequence length="351" mass="37296">MRVQSGLSLVELMIALLLGTLLSIGLVQVFTSNSQSFRTNEASARAQESGRIAMDILARALRNSGFFGCFPVQGVTNNLDETDPEFDRELHGFEVLGVSAIDDASYSERPSGSIAGTDFLRVTAVRRPGETIRLAADVSDTTDIRLTDAGNLQAGDFLYLSNCERGDIFQISSLATVGSEVKVTADNANGSSGNPGNDLSANAPAACTAAGSCLSGSYDTGTEIFQPYSEIYYIGNSADGGRSLFLRQADGTAVELVAGVEDMAVRFGEGTTATGVQSWSESDAVTDWDDVLAVEVSLLVAAPNDNVLDGPQSYCFPGWEDCEADPSKLTVAADERMYRVYTFTSAIRNPF</sequence>
<evidence type="ECO:0008006" key="4">
    <source>
        <dbReference type="Google" id="ProtNLM"/>
    </source>
</evidence>
<name>A0A1V2DW58_9GAMM</name>
<keyword evidence="3" id="KW-1185">Reference proteome</keyword>
<dbReference type="AlphaFoldDB" id="A0A1V2DW58"/>
<keyword evidence="1" id="KW-1133">Transmembrane helix</keyword>
<dbReference type="Proteomes" id="UP000189339">
    <property type="component" value="Unassembled WGS sequence"/>
</dbReference>
<gene>
    <name evidence="2" type="ORF">BTO32_04585</name>
</gene>
<feature type="transmembrane region" description="Helical" evidence="1">
    <location>
        <begin position="12"/>
        <end position="30"/>
    </location>
</feature>
<dbReference type="RefSeq" id="WP_076723279.1">
    <property type="nucleotide sequence ID" value="NZ_MSCW01000003.1"/>
</dbReference>
<evidence type="ECO:0000313" key="3">
    <source>
        <dbReference type="Proteomes" id="UP000189339"/>
    </source>
</evidence>
<reference evidence="2 3" key="1">
    <citation type="submission" date="2016-12" db="EMBL/GenBank/DDBJ databases">
        <title>Marinobacter lutaoensis whole genome sequencing.</title>
        <authorList>
            <person name="Verma A."/>
            <person name="Krishnamurthi S."/>
        </authorList>
    </citation>
    <scope>NUCLEOTIDE SEQUENCE [LARGE SCALE GENOMIC DNA]</scope>
    <source>
        <strain evidence="2 3">T5054</strain>
    </source>
</reference>
<comment type="caution">
    <text evidence="2">The sequence shown here is derived from an EMBL/GenBank/DDBJ whole genome shotgun (WGS) entry which is preliminary data.</text>
</comment>
<dbReference type="STRING" id="135739.BTO32_04585"/>
<keyword evidence="1" id="KW-0472">Membrane</keyword>
<dbReference type="InterPro" id="IPR032092">
    <property type="entry name" value="PilW"/>
</dbReference>
<organism evidence="2 3">
    <name type="scientific">Marinobacter lutaoensis</name>
    <dbReference type="NCBI Taxonomy" id="135739"/>
    <lineage>
        <taxon>Bacteria</taxon>
        <taxon>Pseudomonadati</taxon>
        <taxon>Pseudomonadota</taxon>
        <taxon>Gammaproteobacteria</taxon>
        <taxon>Pseudomonadales</taxon>
        <taxon>Marinobacteraceae</taxon>
        <taxon>Marinobacter</taxon>
    </lineage>
</organism>
<protein>
    <recommendedName>
        <fullName evidence="4">Pilus assembly protein PilW</fullName>
    </recommendedName>
</protein>
<dbReference type="InterPro" id="IPR012902">
    <property type="entry name" value="N_methyl_site"/>
</dbReference>
<dbReference type="GO" id="GO:0043683">
    <property type="term" value="P:type IV pilus assembly"/>
    <property type="evidence" value="ECO:0007669"/>
    <property type="project" value="InterPro"/>
</dbReference>
<keyword evidence="1" id="KW-0812">Transmembrane</keyword>
<dbReference type="Pfam" id="PF16074">
    <property type="entry name" value="PilW"/>
    <property type="match status" value="1"/>
</dbReference>